<dbReference type="InterPro" id="IPR011051">
    <property type="entry name" value="RmlC_Cupin_sf"/>
</dbReference>
<dbReference type="PANTHER" id="PTHR42742">
    <property type="entry name" value="TRANSCRIPTIONAL REPRESSOR MPRA"/>
    <property type="match status" value="1"/>
</dbReference>
<dbReference type="EMBL" id="JBHSYQ010000003">
    <property type="protein sequence ID" value="MFC6997069.1"/>
    <property type="molecule type" value="Genomic_DNA"/>
</dbReference>
<evidence type="ECO:0000313" key="3">
    <source>
        <dbReference type="EMBL" id="MFC6997069.1"/>
    </source>
</evidence>
<dbReference type="PANTHER" id="PTHR42742:SF3">
    <property type="entry name" value="FRUCTOKINASE"/>
    <property type="match status" value="1"/>
</dbReference>
<organism evidence="3 4">
    <name type="scientific">Rufibacter roseus</name>
    <dbReference type="NCBI Taxonomy" id="1567108"/>
    <lineage>
        <taxon>Bacteria</taxon>
        <taxon>Pseudomonadati</taxon>
        <taxon>Bacteroidota</taxon>
        <taxon>Cytophagia</taxon>
        <taxon>Cytophagales</taxon>
        <taxon>Hymenobacteraceae</taxon>
        <taxon>Rufibacter</taxon>
    </lineage>
</organism>
<name>A0ABW2DGY6_9BACT</name>
<keyword evidence="4" id="KW-1185">Reference proteome</keyword>
<dbReference type="GO" id="GO:0016853">
    <property type="term" value="F:isomerase activity"/>
    <property type="evidence" value="ECO:0007669"/>
    <property type="project" value="UniProtKB-KW"/>
</dbReference>
<keyword evidence="1" id="KW-0479">Metal-binding</keyword>
<evidence type="ECO:0000256" key="2">
    <source>
        <dbReference type="ARBA" id="ARBA00022833"/>
    </source>
</evidence>
<keyword evidence="3" id="KW-0413">Isomerase</keyword>
<reference evidence="4" key="1">
    <citation type="journal article" date="2019" name="Int. J. Syst. Evol. Microbiol.">
        <title>The Global Catalogue of Microorganisms (GCM) 10K type strain sequencing project: providing services to taxonomists for standard genome sequencing and annotation.</title>
        <authorList>
            <consortium name="The Broad Institute Genomics Platform"/>
            <consortium name="The Broad Institute Genome Sequencing Center for Infectious Disease"/>
            <person name="Wu L."/>
            <person name="Ma J."/>
        </authorList>
    </citation>
    <scope>NUCLEOTIDE SEQUENCE [LARGE SCALE GENOMIC DNA]</scope>
    <source>
        <strain evidence="4">CGMCC 4.7393</strain>
    </source>
</reference>
<accession>A0ABW2DGY6</accession>
<proteinExistence type="predicted"/>
<gene>
    <name evidence="3" type="ORF">ACFQHR_05495</name>
</gene>
<dbReference type="Gene3D" id="2.60.120.10">
    <property type="entry name" value="Jelly Rolls"/>
    <property type="match status" value="2"/>
</dbReference>
<dbReference type="SUPFAM" id="SSF51182">
    <property type="entry name" value="RmlC-like cupins"/>
    <property type="match status" value="1"/>
</dbReference>
<evidence type="ECO:0000256" key="1">
    <source>
        <dbReference type="ARBA" id="ARBA00022723"/>
    </source>
</evidence>
<dbReference type="Proteomes" id="UP001596405">
    <property type="component" value="Unassembled WGS sequence"/>
</dbReference>
<keyword evidence="2" id="KW-0862">Zinc</keyword>
<dbReference type="CDD" id="cd07010">
    <property type="entry name" value="cupin_PMI_type_I_N_bac"/>
    <property type="match status" value="1"/>
</dbReference>
<evidence type="ECO:0000313" key="4">
    <source>
        <dbReference type="Proteomes" id="UP001596405"/>
    </source>
</evidence>
<dbReference type="InterPro" id="IPR051804">
    <property type="entry name" value="Carb_Metab_Reg_Kinase/Isom"/>
</dbReference>
<protein>
    <submittedName>
        <fullName evidence="3">Class I mannose-6-phosphate isomerase</fullName>
    </submittedName>
</protein>
<sequence length="621" mass="70245">MDYNTEKGNSLQNTMTETAAILEDSSAKTSISSYTDFRKSTQYMLPLEKGGDVNGYDVFPSFKIEDGKIASGFESLADWLSNHKQVILDGDPGVCWNDFTKRLAQVLKNKNVQVELINIETALKPEEQVNGMISPYLGGDDPIFGKVFEGSLVDFFDKEKLDAIQPAQEGLTILYGTGAALVNWGSPVVFLEVPKNEVQYRSRAGVVRNIGELKPASPKQQYKRFYFVDWVIMNKHKKEWLPKVSVVVDEQRGADITWILGEDLRNALKVASENVFRARPWFEAGAWGGDWIKDHIQGVTPDVPNYAWSFELITPENGIVFESDKKLLEVSFANLMHYDNKAILGKAAERFKDEFPIRFDFLDTYSGGNLSVQCHPTNEYIKENFGENFTQDETYYILDAEPDAKVYLGFQENIDKENFKTVLEKSAAEKQPIEVEDFVQVFSAKKHDLFLIPNGTVHCSGIDNMVLEISSTPYIYTFKMYDWVRLDLDGNPRPLNIDRAFENLNFDLKGDKVTEELISKQTIMEAGADWQLINLSTHPEHFYAVHRFEFETEVHAKTEGQCHILSLVEGSSIIVKTGDVEQQVSYAETFVIPAAAKAYTLINKGQSKAKVVKAFVKDESC</sequence>
<dbReference type="InterPro" id="IPR014710">
    <property type="entry name" value="RmlC-like_jellyroll"/>
</dbReference>
<dbReference type="RefSeq" id="WP_204377656.1">
    <property type="nucleotide sequence ID" value="NZ_JBHSYQ010000003.1"/>
</dbReference>
<comment type="caution">
    <text evidence="3">The sequence shown here is derived from an EMBL/GenBank/DDBJ whole genome shotgun (WGS) entry which is preliminary data.</text>
</comment>